<dbReference type="AlphaFoldDB" id="A0A2Z5G759"/>
<sequence>MSSLSGQNAGSGKHVVIVGGGFAGLNCARHLGSKPGVRVTLLDKNNYQQFQPLLYQVATAILASGNIAFNLRGVLHNYPNVEVRMTEVTSIDPHTRTVETAEGQHYQGDCLVLAAGAQANFFGTPGAEEHSYPLYSLRDAQQLRSRILAMLESADRDPALIDKGALNFVIVGGGATGTEMAGAFGDMLLTALKLDPGRRSYKNLGGDGRIAKIFLVDGGDAVLKAFSPKNQAYAGRMLEKRRVQLHLKTRVKEVGDGYVVLSDGTKILTHTVIWAGGLKAVDLSGKLGIMPGKGGRLDVAPDLTVPGLDGVYALGDFANILGKDGKPLPQLASVAQQSGNWCAKNILHDVAGRPREAFRYLDKGIMAMIGQNSAVAEVGGGKIAFRGLIGFMAWLAVHAVLLTSFQARIEAFVAWAWTFIGGARGDALIDRPEELKIDWTAGKARGSGVD</sequence>
<evidence type="ECO:0000256" key="6">
    <source>
        <dbReference type="ARBA" id="ARBA00023027"/>
    </source>
</evidence>
<gene>
    <name evidence="9" type="ORF">ACPOL_5552</name>
</gene>
<reference evidence="9 10" key="1">
    <citation type="journal article" date="2018" name="Front. Microbiol.">
        <title>Hydrolytic Capabilities as a Key to Environmental Success: Chitinolytic and Cellulolytic Acidobacteria From Acidic Sub-arctic Soils and Boreal Peatlands.</title>
        <authorList>
            <person name="Belova S.E."/>
            <person name="Ravin N.V."/>
            <person name="Pankratov T.A."/>
            <person name="Rakitin A.L."/>
            <person name="Ivanova A.A."/>
            <person name="Beletsky A.V."/>
            <person name="Mardanov A.V."/>
            <person name="Sinninghe Damste J.S."/>
            <person name="Dedysh S.N."/>
        </authorList>
    </citation>
    <scope>NUCLEOTIDE SEQUENCE [LARGE SCALE GENOMIC DNA]</scope>
    <source>
        <strain evidence="9 10">SBC82</strain>
    </source>
</reference>
<dbReference type="PANTHER" id="PTHR43706">
    <property type="entry name" value="NADH DEHYDROGENASE"/>
    <property type="match status" value="1"/>
</dbReference>
<dbReference type="OrthoDB" id="9781621at2"/>
<evidence type="ECO:0000256" key="5">
    <source>
        <dbReference type="ARBA" id="ARBA00023002"/>
    </source>
</evidence>
<comment type="catalytic activity">
    <reaction evidence="7">
        <text>a quinone + NADH + H(+) = a quinol + NAD(+)</text>
        <dbReference type="Rhea" id="RHEA:46160"/>
        <dbReference type="ChEBI" id="CHEBI:15378"/>
        <dbReference type="ChEBI" id="CHEBI:24646"/>
        <dbReference type="ChEBI" id="CHEBI:57540"/>
        <dbReference type="ChEBI" id="CHEBI:57945"/>
        <dbReference type="ChEBI" id="CHEBI:132124"/>
        <dbReference type="EC" id="1.6.5.9"/>
    </reaction>
</comment>
<accession>A0A2Z5G759</accession>
<dbReference type="KEGG" id="abas:ACPOL_5552"/>
<evidence type="ECO:0000256" key="3">
    <source>
        <dbReference type="ARBA" id="ARBA00022630"/>
    </source>
</evidence>
<dbReference type="EC" id="1.6.5.9" evidence="2"/>
<evidence type="ECO:0000256" key="4">
    <source>
        <dbReference type="ARBA" id="ARBA00022827"/>
    </source>
</evidence>
<dbReference type="SUPFAM" id="SSF51905">
    <property type="entry name" value="FAD/NAD(P)-binding domain"/>
    <property type="match status" value="2"/>
</dbReference>
<dbReference type="Gene3D" id="3.50.50.100">
    <property type="match status" value="1"/>
</dbReference>
<proteinExistence type="inferred from homology"/>
<feature type="domain" description="FAD/NAD(P)-binding" evidence="8">
    <location>
        <begin position="14"/>
        <end position="339"/>
    </location>
</feature>
<dbReference type="PRINTS" id="PR00368">
    <property type="entry name" value="FADPNR"/>
</dbReference>
<dbReference type="Proteomes" id="UP000253606">
    <property type="component" value="Chromosome"/>
</dbReference>
<comment type="similarity">
    <text evidence="1">Belongs to the NADH dehydrogenase family.</text>
</comment>
<dbReference type="RefSeq" id="WP_114209498.1">
    <property type="nucleotide sequence ID" value="NZ_CP030840.1"/>
</dbReference>
<dbReference type="EMBL" id="CP030840">
    <property type="protein sequence ID" value="AXC14800.1"/>
    <property type="molecule type" value="Genomic_DNA"/>
</dbReference>
<evidence type="ECO:0000256" key="7">
    <source>
        <dbReference type="ARBA" id="ARBA00047599"/>
    </source>
</evidence>
<dbReference type="PANTHER" id="PTHR43706:SF47">
    <property type="entry name" value="EXTERNAL NADH-UBIQUINONE OXIDOREDUCTASE 1, MITOCHONDRIAL-RELATED"/>
    <property type="match status" value="1"/>
</dbReference>
<dbReference type="Pfam" id="PF07992">
    <property type="entry name" value="Pyr_redox_2"/>
    <property type="match status" value="1"/>
</dbReference>
<dbReference type="InterPro" id="IPR036188">
    <property type="entry name" value="FAD/NAD-bd_sf"/>
</dbReference>
<evidence type="ECO:0000259" key="8">
    <source>
        <dbReference type="Pfam" id="PF07992"/>
    </source>
</evidence>
<keyword evidence="5" id="KW-0560">Oxidoreductase</keyword>
<evidence type="ECO:0000256" key="2">
    <source>
        <dbReference type="ARBA" id="ARBA00012637"/>
    </source>
</evidence>
<evidence type="ECO:0000313" key="9">
    <source>
        <dbReference type="EMBL" id="AXC14800.1"/>
    </source>
</evidence>
<protein>
    <recommendedName>
        <fullName evidence="2">NADH:ubiquinone reductase (non-electrogenic)</fullName>
        <ecNumber evidence="2">1.6.5.9</ecNumber>
    </recommendedName>
</protein>
<evidence type="ECO:0000313" key="10">
    <source>
        <dbReference type="Proteomes" id="UP000253606"/>
    </source>
</evidence>
<evidence type="ECO:0000256" key="1">
    <source>
        <dbReference type="ARBA" id="ARBA00005272"/>
    </source>
</evidence>
<dbReference type="InterPro" id="IPR045024">
    <property type="entry name" value="NDH-2"/>
</dbReference>
<keyword evidence="10" id="KW-1185">Reference proteome</keyword>
<keyword evidence="3" id="KW-0285">Flavoprotein</keyword>
<organism evidence="9 10">
    <name type="scientific">Acidisarcina polymorpha</name>
    <dbReference type="NCBI Taxonomy" id="2211140"/>
    <lineage>
        <taxon>Bacteria</taxon>
        <taxon>Pseudomonadati</taxon>
        <taxon>Acidobacteriota</taxon>
        <taxon>Terriglobia</taxon>
        <taxon>Terriglobales</taxon>
        <taxon>Acidobacteriaceae</taxon>
        <taxon>Acidisarcina</taxon>
    </lineage>
</organism>
<dbReference type="PRINTS" id="PR00411">
    <property type="entry name" value="PNDRDTASEI"/>
</dbReference>
<dbReference type="InterPro" id="IPR023753">
    <property type="entry name" value="FAD/NAD-binding_dom"/>
</dbReference>
<name>A0A2Z5G759_9BACT</name>
<keyword evidence="4" id="KW-0274">FAD</keyword>
<dbReference type="GO" id="GO:0050136">
    <property type="term" value="F:NADH dehydrogenase (quinone) (non-electrogenic) activity"/>
    <property type="evidence" value="ECO:0007669"/>
    <property type="project" value="UniProtKB-EC"/>
</dbReference>
<keyword evidence="6" id="KW-0520">NAD</keyword>